<proteinExistence type="predicted"/>
<accession>A0A6V8R5G5</accession>
<evidence type="ECO:0000256" key="1">
    <source>
        <dbReference type="SAM" id="MobiDB-lite"/>
    </source>
</evidence>
<dbReference type="Proteomes" id="UP000517252">
    <property type="component" value="Unassembled WGS sequence"/>
</dbReference>
<sequence length="567" mass="61712">MQPQPLSEEKPAESESVLLILMENERADAAFGSTDFGIGSNPDLYVIQNLDAMSSTNPEGHPLSGGGSSSATADERLLEVDAGGVSSVFTDDLDTGGGFRAGGEVAAASGGLDSGASWLTEVVLPAALALESSSLAAHVLGKSSNGEATPDASDKPIKLGDFSKLFSEFLNPAPHRNDSASGLSEDSSYNEDESFPRSLISSQASRLPPSASEHASEQSVHDTSRTIRAQDASAHQPQPNIIRYNLRRDVQSIFANGHSTSVPYEPESSSSSSSFSAASTAVEHGASCQTSICGKGHRVVEQSVFLTSSHAEGPECLPQSKIDKFASRMGRELSLIEEKHQSLMMGLVPYRVRDAVMAEKHPGITSQGIHVFVDMSNIDIGYQTTLKESRSIHKSSRLSPLPHLNLQLLTKILIRDRPVAALNVCCSTLPGRSEPRYVQQLRELGYHIDLRERKRVNDGLFSAKTPETLRYVEDLVDETLQVRIAESVMEHFLKPGTIVLATGDAKPSVHSDGFFSYMQRALRMGWNVEVVSWRGSLSLKWTDRQWTSQWNGKFRVIELDEFLEILK</sequence>
<dbReference type="CDD" id="cd18724">
    <property type="entry name" value="PIN_LabA-like"/>
    <property type="match status" value="1"/>
</dbReference>
<feature type="region of interest" description="Disordered" evidence="1">
    <location>
        <begin position="173"/>
        <end position="241"/>
    </location>
</feature>
<name>A0A6V8R5G5_TRIAP</name>
<dbReference type="Gene3D" id="3.40.50.1010">
    <property type="entry name" value="5'-nuclease"/>
    <property type="match status" value="1"/>
</dbReference>
<dbReference type="EMBL" id="BLZH01000015">
    <property type="protein sequence ID" value="GFP60109.1"/>
    <property type="molecule type" value="Genomic_DNA"/>
</dbReference>
<organism evidence="2 3">
    <name type="scientific">Trichoderma asperellum</name>
    <name type="common">Filamentous fungus</name>
    <dbReference type="NCBI Taxonomy" id="101201"/>
    <lineage>
        <taxon>Eukaryota</taxon>
        <taxon>Fungi</taxon>
        <taxon>Dikarya</taxon>
        <taxon>Ascomycota</taxon>
        <taxon>Pezizomycotina</taxon>
        <taxon>Sordariomycetes</taxon>
        <taxon>Hypocreomycetidae</taxon>
        <taxon>Hypocreales</taxon>
        <taxon>Hypocreaceae</taxon>
        <taxon>Trichoderma</taxon>
    </lineage>
</organism>
<evidence type="ECO:0000313" key="2">
    <source>
        <dbReference type="EMBL" id="GFP60109.1"/>
    </source>
</evidence>
<dbReference type="AlphaFoldDB" id="A0A6V8R5G5"/>
<comment type="caution">
    <text evidence="2">The sequence shown here is derived from an EMBL/GenBank/DDBJ whole genome shotgun (WGS) entry which is preliminary data.</text>
</comment>
<dbReference type="OrthoDB" id="5590473at2759"/>
<protein>
    <recommendedName>
        <fullName evidence="4">NYN domain-containing protein</fullName>
    </recommendedName>
</protein>
<evidence type="ECO:0008006" key="4">
    <source>
        <dbReference type="Google" id="ProtNLM"/>
    </source>
</evidence>
<feature type="compositionally biased region" description="Basic and acidic residues" evidence="1">
    <location>
        <begin position="214"/>
        <end position="225"/>
    </location>
</feature>
<gene>
    <name evidence="2" type="ORF">TASIC1_0015027800</name>
</gene>
<reference evidence="2 3" key="1">
    <citation type="submission" date="2020-07" db="EMBL/GenBank/DDBJ databases">
        <title>Trichoderma asperellum IC-1 whole genome shotgun sequence.</title>
        <authorList>
            <person name="Kanamasa S."/>
            <person name="Takahashi H."/>
        </authorList>
    </citation>
    <scope>NUCLEOTIDE SEQUENCE [LARGE SCALE GENOMIC DNA]</scope>
    <source>
        <strain evidence="2 3">IC-1</strain>
    </source>
</reference>
<evidence type="ECO:0000313" key="3">
    <source>
        <dbReference type="Proteomes" id="UP000517252"/>
    </source>
</evidence>